<feature type="coiled-coil region" evidence="1">
    <location>
        <begin position="119"/>
        <end position="261"/>
    </location>
</feature>
<keyword evidence="1" id="KW-0175">Coiled coil</keyword>
<feature type="region of interest" description="Disordered" evidence="2">
    <location>
        <begin position="488"/>
        <end position="516"/>
    </location>
</feature>
<dbReference type="AlphaFoldDB" id="A0A4Y2KI07"/>
<dbReference type="OrthoDB" id="6428465at2759"/>
<organism evidence="3 4">
    <name type="scientific">Araneus ventricosus</name>
    <name type="common">Orbweaver spider</name>
    <name type="synonym">Epeira ventricosa</name>
    <dbReference type="NCBI Taxonomy" id="182803"/>
    <lineage>
        <taxon>Eukaryota</taxon>
        <taxon>Metazoa</taxon>
        <taxon>Ecdysozoa</taxon>
        <taxon>Arthropoda</taxon>
        <taxon>Chelicerata</taxon>
        <taxon>Arachnida</taxon>
        <taxon>Araneae</taxon>
        <taxon>Araneomorphae</taxon>
        <taxon>Entelegynae</taxon>
        <taxon>Araneoidea</taxon>
        <taxon>Araneidae</taxon>
        <taxon>Araneus</taxon>
    </lineage>
</organism>
<gene>
    <name evidence="3" type="ORF">AVEN_70733_1</name>
</gene>
<proteinExistence type="predicted"/>
<dbReference type="InterPro" id="IPR033192">
    <property type="entry name" value="ODAD3"/>
</dbReference>
<accession>A0A4Y2KI07</accession>
<sequence length="540" mass="62798">MASEKDPFQQAKEAEARIAKLQSEVQHVRQRIQLADSEERAETEEFNKKIKENELKIKNLSSQLQKLQISRNKGLKGDEKVIAKAFRKHSREIGILAGKSPKEAEEILDNKVLDLIKKSNALTHELNMKERELACLKKQSKDVAWKTYSEFEVELAESDVLRRVRELENDYQKVEKNLMECQIIQVKYKAIQEQLRRELMAYPRLLEELEEQHSEQQRDVERLMASEARAHERREVARKELSRAEADALRARQEKEKIIAEYSKALKPKQLTMQKQSTELRDSEAAEQWRQLRTEQEAELKKYHETFEKIKEAIGISDIKDAEARFLSQQATREELAQLAEQAEAKLESLRTEAQELRTENEGLRGAELASPQIVLEKELERAELDNEEQLKRKSAAEYELERIKTLHADIKSGLWQQLQLMEKCLKEDEESDLTTAPDEEATVIVTKVENLLGRIFEKLEDRDLDALKEELKEDEVILAEMEPTKLVPSAGARKLKPAEEEESSDDEDLEKKRTALKKEAQVYAEMKKKQQGRGRMMML</sequence>
<keyword evidence="4" id="KW-1185">Reference proteome</keyword>
<reference evidence="3 4" key="1">
    <citation type="journal article" date="2019" name="Sci. Rep.">
        <title>Orb-weaving spider Araneus ventricosus genome elucidates the spidroin gene catalogue.</title>
        <authorList>
            <person name="Kono N."/>
            <person name="Nakamura H."/>
            <person name="Ohtoshi R."/>
            <person name="Moran D.A.P."/>
            <person name="Shinohara A."/>
            <person name="Yoshida Y."/>
            <person name="Fujiwara M."/>
            <person name="Mori M."/>
            <person name="Tomita M."/>
            <person name="Arakawa K."/>
        </authorList>
    </citation>
    <scope>NUCLEOTIDE SEQUENCE [LARGE SCALE GENOMIC DNA]</scope>
</reference>
<dbReference type="EMBL" id="BGPR01004692">
    <property type="protein sequence ID" value="GBN02294.1"/>
    <property type="molecule type" value="Genomic_DNA"/>
</dbReference>
<dbReference type="PANTHER" id="PTHR46518">
    <property type="entry name" value="COILED-COIL DOMAIN-CONTAINING PROTEIN 151"/>
    <property type="match status" value="1"/>
</dbReference>
<dbReference type="GO" id="GO:0097542">
    <property type="term" value="C:ciliary tip"/>
    <property type="evidence" value="ECO:0007669"/>
    <property type="project" value="TreeGrafter"/>
</dbReference>
<dbReference type="GO" id="GO:0036158">
    <property type="term" value="P:outer dynein arm assembly"/>
    <property type="evidence" value="ECO:0007669"/>
    <property type="project" value="InterPro"/>
</dbReference>
<protein>
    <submittedName>
        <fullName evidence="3">Uncharacterized protein</fullName>
    </submittedName>
</protein>
<name>A0A4Y2KI07_ARAVE</name>
<feature type="coiled-coil region" evidence="1">
    <location>
        <begin position="11"/>
        <end position="70"/>
    </location>
</feature>
<evidence type="ECO:0000256" key="1">
    <source>
        <dbReference type="SAM" id="Coils"/>
    </source>
</evidence>
<evidence type="ECO:0000313" key="4">
    <source>
        <dbReference type="Proteomes" id="UP000499080"/>
    </source>
</evidence>
<comment type="caution">
    <text evidence="3">The sequence shown here is derived from an EMBL/GenBank/DDBJ whole genome shotgun (WGS) entry which is preliminary data.</text>
</comment>
<evidence type="ECO:0000256" key="2">
    <source>
        <dbReference type="SAM" id="MobiDB-lite"/>
    </source>
</evidence>
<feature type="coiled-coil region" evidence="1">
    <location>
        <begin position="286"/>
        <end position="400"/>
    </location>
</feature>
<dbReference type="Proteomes" id="UP000499080">
    <property type="component" value="Unassembled WGS sequence"/>
</dbReference>
<dbReference type="PANTHER" id="PTHR46518:SF1">
    <property type="entry name" value="OUTER DYNEIN ARM-DOCKING COMPLEX SUBUNIT 3"/>
    <property type="match status" value="1"/>
</dbReference>
<dbReference type="GO" id="GO:0035253">
    <property type="term" value="C:ciliary rootlet"/>
    <property type="evidence" value="ECO:0007669"/>
    <property type="project" value="TreeGrafter"/>
</dbReference>
<dbReference type="GO" id="GO:0003341">
    <property type="term" value="P:cilium movement"/>
    <property type="evidence" value="ECO:0007669"/>
    <property type="project" value="InterPro"/>
</dbReference>
<feature type="compositionally biased region" description="Acidic residues" evidence="2">
    <location>
        <begin position="500"/>
        <end position="509"/>
    </location>
</feature>
<dbReference type="GO" id="GO:0036064">
    <property type="term" value="C:ciliary basal body"/>
    <property type="evidence" value="ECO:0007669"/>
    <property type="project" value="TreeGrafter"/>
</dbReference>
<evidence type="ECO:0000313" key="3">
    <source>
        <dbReference type="EMBL" id="GBN02294.1"/>
    </source>
</evidence>